<sequence length="892" mass="100516">MILKHPTEVKKETDVLTWLTWWINLMDRWCEGRITALISPSKKYDPIVKMTAGILGTECVLEDPAHTRATSKSSSLTKHVALLHNKGALLRAMSQEDDCRSIPEDPPEESLASDQEGSTAGHQGSGTDSEDPETNPQEEPGSGSELGLSRDEDLATGTKITSDEEEGGRVNHGLTPEENLNLPSALNRDATLSIRKLLRMSEQQGKHLALQGELLRKIANYQPRPQTSALRKRKEKKKHLPPLTDSESEEERGNDERLQPLARLPDEIRKIPGQGKLGVYQSIRSPWQIDGDTPLVFTDINLKIYNATFRRDLVGKAGQDYKDEILQRKSRKPGETQVARQVIMTSGARLPYYAVLHVPIDPYLGAEEFKEYQKEMLAKLEKGLSRASVIKFRRVVVCIDGLRSNHMPWEQAESTAIALAKLYMRMPGMWGSIQELVVVTSKSQDQERKKRILTSTRLGDEAGKLPRPRAASEPGIKLTPVPRDEQGGRGLQRMSWQNDWSGPPAQPLMQPEGFTRSPEALTSPARASVQASPRHRDSTNRTQEGDPNEQIPEPKGPDESYPLRQGAQECNSPGLACMSARQSRQEEEEEEIGDPFFQANQEEQDSDGQEEWGSLSSVAGLTTEERKDLRIARRKGGKKDIEIYNVRTASERMARDVEWGYVETKDKRQAYVPEAGQTGYDIPDSWRGRLEENLKLEVTATLGEWANIIMMPTYPTLVVGKELTSNFRIGYVAVAHDAMLRRMKKAAVMYSRKVVREIQKEISTDEDEGPPQPLSLQSPEAKLRVKTERATIPITGQDFQELKKLKFLVRDQWPGENIREYLREVWRLVEGGTADEDAKRLWLSHVTSQPVDRSEPAQQSYERLVLEDMDDEDAHIARARAGLERNQTLTTP</sequence>
<accession>A0A6G0HWP7</accession>
<name>A0A6G0HWP7_LARCR</name>
<keyword evidence="3" id="KW-1185">Reference proteome</keyword>
<protein>
    <submittedName>
        <fullName evidence="2">Uncharacterized protein</fullName>
    </submittedName>
</protein>
<feature type="region of interest" description="Disordered" evidence="1">
    <location>
        <begin position="94"/>
        <end position="184"/>
    </location>
</feature>
<gene>
    <name evidence="2" type="ORF">D5F01_LYC19017</name>
</gene>
<dbReference type="EMBL" id="REGW02000018">
    <property type="protein sequence ID" value="KAE8283614.1"/>
    <property type="molecule type" value="Genomic_DNA"/>
</dbReference>
<dbReference type="Proteomes" id="UP000424527">
    <property type="component" value="Unassembled WGS sequence"/>
</dbReference>
<reference evidence="2 3" key="1">
    <citation type="submission" date="2019-07" db="EMBL/GenBank/DDBJ databases">
        <title>Chromosome genome assembly for large yellow croaker.</title>
        <authorList>
            <person name="Xiao S."/>
        </authorList>
    </citation>
    <scope>NUCLEOTIDE SEQUENCE [LARGE SCALE GENOMIC DNA]</scope>
    <source>
        <strain evidence="2">JMULYC20181020</strain>
        <tissue evidence="2">Muscle</tissue>
    </source>
</reference>
<feature type="compositionally biased region" description="Polar residues" evidence="1">
    <location>
        <begin position="112"/>
        <end position="127"/>
    </location>
</feature>
<feature type="compositionally biased region" description="Basic residues" evidence="1">
    <location>
        <begin position="230"/>
        <end position="240"/>
    </location>
</feature>
<proteinExistence type="predicted"/>
<evidence type="ECO:0000313" key="3">
    <source>
        <dbReference type="Proteomes" id="UP000424527"/>
    </source>
</evidence>
<feature type="region of interest" description="Disordered" evidence="1">
    <location>
        <begin position="444"/>
        <end position="592"/>
    </location>
</feature>
<comment type="caution">
    <text evidence="2">The sequence shown here is derived from an EMBL/GenBank/DDBJ whole genome shotgun (WGS) entry which is preliminary data.</text>
</comment>
<evidence type="ECO:0000313" key="2">
    <source>
        <dbReference type="EMBL" id="KAE8283614.1"/>
    </source>
</evidence>
<evidence type="ECO:0000256" key="1">
    <source>
        <dbReference type="SAM" id="MobiDB-lite"/>
    </source>
</evidence>
<dbReference type="AlphaFoldDB" id="A0A6G0HWP7"/>
<organism evidence="2 3">
    <name type="scientific">Larimichthys crocea</name>
    <name type="common">Large yellow croaker</name>
    <name type="synonym">Pseudosciaena crocea</name>
    <dbReference type="NCBI Taxonomy" id="215358"/>
    <lineage>
        <taxon>Eukaryota</taxon>
        <taxon>Metazoa</taxon>
        <taxon>Chordata</taxon>
        <taxon>Craniata</taxon>
        <taxon>Vertebrata</taxon>
        <taxon>Euteleostomi</taxon>
        <taxon>Actinopterygii</taxon>
        <taxon>Neopterygii</taxon>
        <taxon>Teleostei</taxon>
        <taxon>Neoteleostei</taxon>
        <taxon>Acanthomorphata</taxon>
        <taxon>Eupercaria</taxon>
        <taxon>Sciaenidae</taxon>
        <taxon>Larimichthys</taxon>
    </lineage>
</organism>
<feature type="region of interest" description="Disordered" evidence="1">
    <location>
        <begin position="220"/>
        <end position="259"/>
    </location>
</feature>